<feature type="region of interest" description="Disordered" evidence="1">
    <location>
        <begin position="99"/>
        <end position="119"/>
    </location>
</feature>
<evidence type="ECO:0000256" key="1">
    <source>
        <dbReference type="SAM" id="MobiDB-lite"/>
    </source>
</evidence>
<evidence type="ECO:0000313" key="2">
    <source>
        <dbReference type="EMBL" id="KEI70325.1"/>
    </source>
</evidence>
<evidence type="ECO:0000313" key="3">
    <source>
        <dbReference type="Proteomes" id="UP000027997"/>
    </source>
</evidence>
<proteinExistence type="predicted"/>
<reference evidence="2 3" key="1">
    <citation type="submission" date="2014-06" db="EMBL/GenBank/DDBJ databases">
        <title>Whole Genome Sequences of Three Symbiotic Endozoicomonas Bacteria.</title>
        <authorList>
            <person name="Neave M.J."/>
            <person name="Apprill A."/>
            <person name="Voolstra C.R."/>
        </authorList>
    </citation>
    <scope>NUCLEOTIDE SEQUENCE [LARGE SCALE GENOMIC DNA]</scope>
    <source>
        <strain evidence="2 3">DSM 22380</strain>
    </source>
</reference>
<feature type="compositionally biased region" description="Basic and acidic residues" evidence="1">
    <location>
        <begin position="360"/>
        <end position="400"/>
    </location>
</feature>
<protein>
    <submittedName>
        <fullName evidence="2">Uncharacterized protein</fullName>
    </submittedName>
</protein>
<sequence length="778" mass="88843">MDTNNQLLPYHLNSHYSSAALHDNNSAHTGRWTCHQRDELLGQKSILTNNLAPTPPHKSLNKYNPQTVIQVHPFFSDIEKTPHLEHEKLLGMMMPEMEKPAEKKKNKESEKPKEPNSQRLLDDLHISDSELDEFLEMDLELPIEVWEAPDVRYQRFDKELQQDLQQIREGNGEKATEKLKAFFRNSAHDFVTPDKTKATHHFTEYVRRVYQLDKLMPASMEAKSEVVRHAIEQMTDKMDMLMDDVRTACIAKAFSNPTFKDAQEKVESDTDKSLLRRLQALSAFNFMKNEVNALARDSGVSAPSAPDDGDPGCDSGLDEPESDDEDTKEPVAGSLDQPSTSHKKQDNTDTTDKASSSKLSELERKHQEATEKAMEEFDKMLEDTAKFLEQSKRKKEEAAEPKPSTPRPEAKPKPVASRPPIAKEKPKPVTPAVVTKTYPSIADIRKLKGDMAIADAVLKFVENCKSERERQQLDKFLEERCAEKSKTIVRDLNQVKKQAMKPSESVHKFSETVGYRQIAEQIAPPSARKLSEIAENEKVPSKDGNIDGTMLHLLKQSVVFPKSWDVKGDPAKWTRREFLAEFEKGASMHSESQRQCVRRYVDDILKLFKLKQYPFGWGFDRERKATPADEEFELMANVMYDRFIGKPLFDFRDCKRLDVFTDQQKHKFLETLFGTEVMSTLKQIIVEGVRTKTTLPHESVERARVKHINSMVVALFNDRRKGGYFLVIGKSAGNKGQAFPVKVVNRLAIECLNQEKGSNYIYKAMGLPMISDNWNAVR</sequence>
<keyword evidence="3" id="KW-1185">Reference proteome</keyword>
<feature type="compositionally biased region" description="Acidic residues" evidence="1">
    <location>
        <begin position="307"/>
        <end position="327"/>
    </location>
</feature>
<feature type="compositionally biased region" description="Basic and acidic residues" evidence="1">
    <location>
        <begin position="343"/>
        <end position="352"/>
    </location>
</feature>
<organism evidence="2 3">
    <name type="scientific">Endozoicomonas elysicola</name>
    <dbReference type="NCBI Taxonomy" id="305900"/>
    <lineage>
        <taxon>Bacteria</taxon>
        <taxon>Pseudomonadati</taxon>
        <taxon>Pseudomonadota</taxon>
        <taxon>Gammaproteobacteria</taxon>
        <taxon>Oceanospirillales</taxon>
        <taxon>Endozoicomonadaceae</taxon>
        <taxon>Endozoicomonas</taxon>
    </lineage>
</organism>
<accession>A0A081K849</accession>
<name>A0A081K849_9GAMM</name>
<dbReference type="Proteomes" id="UP000027997">
    <property type="component" value="Unassembled WGS sequence"/>
</dbReference>
<comment type="caution">
    <text evidence="2">The sequence shown here is derived from an EMBL/GenBank/DDBJ whole genome shotgun (WGS) entry which is preliminary data.</text>
</comment>
<gene>
    <name evidence="2" type="ORF">GV64_05890</name>
</gene>
<feature type="region of interest" description="Disordered" evidence="1">
    <location>
        <begin position="298"/>
        <end position="431"/>
    </location>
</feature>
<dbReference type="RefSeq" id="WP_020581123.1">
    <property type="nucleotide sequence ID" value="NZ_JOJP01000001.1"/>
</dbReference>
<dbReference type="EMBL" id="JOJP01000001">
    <property type="protein sequence ID" value="KEI70325.1"/>
    <property type="molecule type" value="Genomic_DNA"/>
</dbReference>
<dbReference type="AlphaFoldDB" id="A0A081K849"/>